<dbReference type="PROSITE" id="PS51904">
    <property type="entry name" value="GLYCOSYL_HYDROL_F25_2"/>
    <property type="match status" value="1"/>
</dbReference>
<dbReference type="RefSeq" id="WP_270946805.1">
    <property type="nucleotide sequence ID" value="NZ_JAQGLA010000002.1"/>
</dbReference>
<proteinExistence type="inferred from homology"/>
<dbReference type="InterPro" id="IPR017853">
    <property type="entry name" value="GH"/>
</dbReference>
<dbReference type="EMBL" id="JAQGLA010000002">
    <property type="protein sequence ID" value="MDA3624241.1"/>
    <property type="molecule type" value="Genomic_DNA"/>
</dbReference>
<dbReference type="SUPFAM" id="SSF51445">
    <property type="entry name" value="(Trans)glycosidases"/>
    <property type="match status" value="1"/>
</dbReference>
<evidence type="ECO:0000256" key="3">
    <source>
        <dbReference type="ARBA" id="ARBA00023295"/>
    </source>
</evidence>
<dbReference type="InterPro" id="IPR018077">
    <property type="entry name" value="Glyco_hydro_fam25_subgr"/>
</dbReference>
<dbReference type="PANTHER" id="PTHR34135">
    <property type="entry name" value="LYSOZYME"/>
    <property type="match status" value="1"/>
</dbReference>
<sequence length="330" mass="35073">MRGIDVASHQGYPNWGAVKNSDVHYAYIKASEGANYVSTHVDRQWAEATGAGIVRGLYHFARPDLNGPEGEAELFARMVNAKGAKGPGFLPPCLDIEVGGGHLGWWVQRFITRLRQLIGDHKVIVYAGGSFYRNQVGDAALPPNTVAWVAHYNGAPGNSPYLTPRTVMHQYSESGRVNGVAGNVDLNWATRPLSEITGGGTVPSPPAQGDDDLTPEQDTMLRQVLHELLGPRGPQGQIQGWGTENGPRTVVAMLVDIVNTLDDVRGARAEAASANARAADLQGRVAEVIQKIEAGQHADAAAVKSALVAALAENLVRVDVTVSGQEPDAA</sequence>
<accession>A0ABT4USJ7</accession>
<dbReference type="GO" id="GO:0016787">
    <property type="term" value="F:hydrolase activity"/>
    <property type="evidence" value="ECO:0007669"/>
    <property type="project" value="UniProtKB-KW"/>
</dbReference>
<dbReference type="SMART" id="SM00641">
    <property type="entry name" value="Glyco_25"/>
    <property type="match status" value="1"/>
</dbReference>
<dbReference type="Pfam" id="PF01183">
    <property type="entry name" value="Glyco_hydro_25"/>
    <property type="match status" value="1"/>
</dbReference>
<comment type="similarity">
    <text evidence="1">Belongs to the glycosyl hydrolase 25 family.</text>
</comment>
<reference evidence="4 5" key="1">
    <citation type="submission" date="2022-11" db="EMBL/GenBank/DDBJ databases">
        <title>Draft genome sequence of Saccharopolyspora sp. WRP15-2 isolated from rhizosphere soils of wild rice in Thailand.</title>
        <authorList>
            <person name="Duangmal K."/>
            <person name="Kammanee S."/>
            <person name="Muangham S."/>
        </authorList>
    </citation>
    <scope>NUCLEOTIDE SEQUENCE [LARGE SCALE GENOMIC DNA]</scope>
    <source>
        <strain evidence="4 5">WRP15-2</strain>
    </source>
</reference>
<evidence type="ECO:0000256" key="1">
    <source>
        <dbReference type="ARBA" id="ARBA00010646"/>
    </source>
</evidence>
<comment type="caution">
    <text evidence="4">The sequence shown here is derived from an EMBL/GenBank/DDBJ whole genome shotgun (WGS) entry which is preliminary data.</text>
</comment>
<dbReference type="PANTHER" id="PTHR34135:SF2">
    <property type="entry name" value="LYSOZYME"/>
    <property type="match status" value="1"/>
</dbReference>
<evidence type="ECO:0000313" key="4">
    <source>
        <dbReference type="EMBL" id="MDA3624241.1"/>
    </source>
</evidence>
<keyword evidence="3" id="KW-0326">Glycosidase</keyword>
<evidence type="ECO:0000256" key="2">
    <source>
        <dbReference type="ARBA" id="ARBA00022801"/>
    </source>
</evidence>
<protein>
    <submittedName>
        <fullName evidence="4">Glycoside hydrolase family 25 protein</fullName>
    </submittedName>
</protein>
<dbReference type="Proteomes" id="UP001210380">
    <property type="component" value="Unassembled WGS sequence"/>
</dbReference>
<keyword evidence="2 4" id="KW-0378">Hydrolase</keyword>
<dbReference type="CDD" id="cd00599">
    <property type="entry name" value="GH25_muramidase"/>
    <property type="match status" value="1"/>
</dbReference>
<dbReference type="Gene3D" id="3.20.20.80">
    <property type="entry name" value="Glycosidases"/>
    <property type="match status" value="1"/>
</dbReference>
<keyword evidence="5" id="KW-1185">Reference proteome</keyword>
<evidence type="ECO:0000313" key="5">
    <source>
        <dbReference type="Proteomes" id="UP001210380"/>
    </source>
</evidence>
<organism evidence="4 5">
    <name type="scientific">Saccharopolyspora oryzae</name>
    <dbReference type="NCBI Taxonomy" id="2997343"/>
    <lineage>
        <taxon>Bacteria</taxon>
        <taxon>Bacillati</taxon>
        <taxon>Actinomycetota</taxon>
        <taxon>Actinomycetes</taxon>
        <taxon>Pseudonocardiales</taxon>
        <taxon>Pseudonocardiaceae</taxon>
        <taxon>Saccharopolyspora</taxon>
    </lineage>
</organism>
<name>A0ABT4USJ7_9PSEU</name>
<gene>
    <name evidence="4" type="ORF">OU415_02265</name>
</gene>
<dbReference type="InterPro" id="IPR002053">
    <property type="entry name" value="Glyco_hydro_25"/>
</dbReference>